<dbReference type="Proteomes" id="UP000463051">
    <property type="component" value="Unassembled WGS sequence"/>
</dbReference>
<keyword evidence="3" id="KW-1185">Reference proteome</keyword>
<dbReference type="AlphaFoldDB" id="A0A7X2H3C9"/>
<keyword evidence="1" id="KW-0812">Transmembrane</keyword>
<protein>
    <submittedName>
        <fullName evidence="2">DUF2809 domain-containing protein</fullName>
    </submittedName>
</protein>
<feature type="transmembrane region" description="Helical" evidence="1">
    <location>
        <begin position="63"/>
        <end position="80"/>
    </location>
</feature>
<dbReference type="RefSeq" id="WP_154117677.1">
    <property type="nucleotide sequence ID" value="NZ_WJXB01000002.1"/>
</dbReference>
<keyword evidence="1" id="KW-1133">Transmembrane helix</keyword>
<evidence type="ECO:0000256" key="1">
    <source>
        <dbReference type="SAM" id="Phobius"/>
    </source>
</evidence>
<reference evidence="2 3" key="1">
    <citation type="submission" date="2019-11" db="EMBL/GenBank/DDBJ databases">
        <title>Paenibacillus monticola sp. nov., a novel PGPR strain isolated from mountain sample in China.</title>
        <authorList>
            <person name="Zhao Q."/>
            <person name="Li H.-P."/>
            <person name="Zhang J.-L."/>
        </authorList>
    </citation>
    <scope>NUCLEOTIDE SEQUENCE [LARGE SCALE GENOMIC DNA]</scope>
    <source>
        <strain evidence="2 3">LC-T2</strain>
    </source>
</reference>
<sequence length="138" mass="16126">MRHLRSIVYICIFLIVIVLGIGSRAFADQLPLFVSRNFGDALWGSMVYFGFRVLFTEQKKLHSLVLSLIFSFAIEFSQLYQEDWINNLRSTFLGGLILGKGFLWVDLLRYTVGIGVSYILDLCFWRWNVNRQMGKRYP</sequence>
<feature type="transmembrane region" description="Helical" evidence="1">
    <location>
        <begin position="107"/>
        <end position="127"/>
    </location>
</feature>
<keyword evidence="1" id="KW-0472">Membrane</keyword>
<organism evidence="2 3">
    <name type="scientific">Paenibacillus monticola</name>
    <dbReference type="NCBI Taxonomy" id="2666075"/>
    <lineage>
        <taxon>Bacteria</taxon>
        <taxon>Bacillati</taxon>
        <taxon>Bacillota</taxon>
        <taxon>Bacilli</taxon>
        <taxon>Bacillales</taxon>
        <taxon>Paenibacillaceae</taxon>
        <taxon>Paenibacillus</taxon>
    </lineage>
</organism>
<dbReference type="EMBL" id="WJXB01000002">
    <property type="protein sequence ID" value="MRN52678.1"/>
    <property type="molecule type" value="Genomic_DNA"/>
</dbReference>
<name>A0A7X2H3C9_9BACL</name>
<evidence type="ECO:0000313" key="3">
    <source>
        <dbReference type="Proteomes" id="UP000463051"/>
    </source>
</evidence>
<proteinExistence type="predicted"/>
<dbReference type="InterPro" id="IPR021257">
    <property type="entry name" value="DUF2809"/>
</dbReference>
<evidence type="ECO:0000313" key="2">
    <source>
        <dbReference type="EMBL" id="MRN52678.1"/>
    </source>
</evidence>
<accession>A0A7X2H3C9</accession>
<feature type="transmembrane region" description="Helical" evidence="1">
    <location>
        <begin position="7"/>
        <end position="27"/>
    </location>
</feature>
<dbReference type="Pfam" id="PF10990">
    <property type="entry name" value="DUF2809"/>
    <property type="match status" value="1"/>
</dbReference>
<gene>
    <name evidence="2" type="ORF">GJB61_06660</name>
</gene>
<comment type="caution">
    <text evidence="2">The sequence shown here is derived from an EMBL/GenBank/DDBJ whole genome shotgun (WGS) entry which is preliminary data.</text>
</comment>